<dbReference type="PIRSF" id="PIRSF030840">
    <property type="entry name" value="DUF1008"/>
    <property type="match status" value="1"/>
</dbReference>
<name>A0A3N6S3J5_9GAMM</name>
<evidence type="ECO:0000313" key="1">
    <source>
        <dbReference type="EMBL" id="RQM39427.1"/>
    </source>
</evidence>
<dbReference type="NCBIfam" id="TIGR04108">
    <property type="entry name" value="HutX"/>
    <property type="match status" value="1"/>
</dbReference>
<keyword evidence="2" id="KW-1185">Reference proteome</keyword>
<dbReference type="InterPro" id="IPR010413">
    <property type="entry name" value="HutX-like"/>
</dbReference>
<dbReference type="RefSeq" id="WP_124231738.1">
    <property type="nucleotide sequence ID" value="NZ_RHHM01000002.1"/>
</dbReference>
<sequence length="164" mass="18500">MQPTLSEFMQTSPDIMLEEIARRYDVSLQMVIEALPAKTLIDGKHFDAVWDSVTRWGEVTTLVNNQDIILEFHGDLPPGRYGHGYFNLHGKQGLSGHIRANHCQRIAFVERPFMGMATASVIFLNATGEAMLKVFVGRDSHRQLLTDQLTAFRQLAESLQQGEN</sequence>
<accession>A0A3N6S3J5</accession>
<dbReference type="Pfam" id="PF06228">
    <property type="entry name" value="ChuX_HutX"/>
    <property type="match status" value="1"/>
</dbReference>
<dbReference type="CDD" id="cd16829">
    <property type="entry name" value="ChuX_HutX-like"/>
    <property type="match status" value="1"/>
</dbReference>
<evidence type="ECO:0000313" key="2">
    <source>
        <dbReference type="Proteomes" id="UP000279457"/>
    </source>
</evidence>
<proteinExistence type="predicted"/>
<dbReference type="SUPFAM" id="SSF144064">
    <property type="entry name" value="Heme iron utilization protein-like"/>
    <property type="match status" value="1"/>
</dbReference>
<organism evidence="1 2">
    <name type="scientific">Erwinia psidii</name>
    <dbReference type="NCBI Taxonomy" id="69224"/>
    <lineage>
        <taxon>Bacteria</taxon>
        <taxon>Pseudomonadati</taxon>
        <taxon>Pseudomonadota</taxon>
        <taxon>Gammaproteobacteria</taxon>
        <taxon>Enterobacterales</taxon>
        <taxon>Erwiniaceae</taxon>
        <taxon>Erwinia</taxon>
    </lineage>
</organism>
<gene>
    <name evidence="1" type="primary">hutX</name>
    <name evidence="1" type="ORF">EB241_03045</name>
</gene>
<protein>
    <submittedName>
        <fullName evidence="1">Heme utilization cystosolic carrier protein HutX</fullName>
    </submittedName>
</protein>
<dbReference type="Gene3D" id="3.40.1570.10">
    <property type="entry name" value="HemS/ChuS/ChuX like domains"/>
    <property type="match status" value="1"/>
</dbReference>
<dbReference type="AlphaFoldDB" id="A0A3N6S3J5"/>
<dbReference type="InterPro" id="IPR053733">
    <property type="entry name" value="Heme_Transport_Util_sf"/>
</dbReference>
<dbReference type="EMBL" id="RHHM01000002">
    <property type="protein sequence ID" value="RQM39427.1"/>
    <property type="molecule type" value="Genomic_DNA"/>
</dbReference>
<comment type="caution">
    <text evidence="1">The sequence shown here is derived from an EMBL/GenBank/DDBJ whole genome shotgun (WGS) entry which is preliminary data.</text>
</comment>
<reference evidence="1 2" key="1">
    <citation type="submission" date="2018-10" db="EMBL/GenBank/DDBJ databases">
        <title>Draft genome sequence for the type isolate of Erwinia psidii, agent causal of bacterial blight in guava (Psidium guajava) and wilt and die-back of Eucalyptus spp.</title>
        <authorList>
            <person name="Hermenegildo P.S."/>
            <person name="Santos S.A."/>
            <person name="Guimaraes L.M.S."/>
            <person name="Vidigal P.M.P."/>
            <person name="Pereira I.C."/>
            <person name="Badel J.L."/>
            <person name="Alfenas-Zerbini P."/>
            <person name="Ferreira M.A.S.V."/>
            <person name="Alfenas A.C."/>
        </authorList>
    </citation>
    <scope>NUCLEOTIDE SEQUENCE [LARGE SCALE GENOMIC DNA]</scope>
    <source>
        <strain evidence="1 2">IBSBF 435</strain>
    </source>
</reference>
<dbReference type="Proteomes" id="UP000279457">
    <property type="component" value="Unassembled WGS sequence"/>
</dbReference>
<dbReference type="OrthoDB" id="8781266at2"/>